<dbReference type="PROSITE" id="PS51387">
    <property type="entry name" value="FAD_PCMH"/>
    <property type="match status" value="1"/>
</dbReference>
<dbReference type="Proteomes" id="UP000002668">
    <property type="component" value="Genome"/>
</dbReference>
<reference evidence="9" key="1">
    <citation type="journal article" date="2011" name="Nat. Commun.">
        <title>Effector diversification within compartments of the Leptosphaeria maculans genome affected by Repeat-Induced Point mutations.</title>
        <authorList>
            <person name="Rouxel T."/>
            <person name="Grandaubert J."/>
            <person name="Hane J.K."/>
            <person name="Hoede C."/>
            <person name="van de Wouw A.P."/>
            <person name="Couloux A."/>
            <person name="Dominguez V."/>
            <person name="Anthouard V."/>
            <person name="Bally P."/>
            <person name="Bourras S."/>
            <person name="Cozijnsen A.J."/>
            <person name="Ciuffetti L.M."/>
            <person name="Degrave A."/>
            <person name="Dilmaghani A."/>
            <person name="Duret L."/>
            <person name="Fudal I."/>
            <person name="Goodwin S.B."/>
            <person name="Gout L."/>
            <person name="Glaser N."/>
            <person name="Linglin J."/>
            <person name="Kema G.H.J."/>
            <person name="Lapalu N."/>
            <person name="Lawrence C.B."/>
            <person name="May K."/>
            <person name="Meyer M."/>
            <person name="Ollivier B."/>
            <person name="Poulain J."/>
            <person name="Schoch C.L."/>
            <person name="Simon A."/>
            <person name="Spatafora J.W."/>
            <person name="Stachowiak A."/>
            <person name="Turgeon B.G."/>
            <person name="Tyler B.M."/>
            <person name="Vincent D."/>
            <person name="Weissenbach J."/>
            <person name="Amselem J."/>
            <person name="Quesneville H."/>
            <person name="Oliver R.P."/>
            <person name="Wincker P."/>
            <person name="Balesdent M.-H."/>
            <person name="Howlett B.J."/>
        </authorList>
    </citation>
    <scope>NUCLEOTIDE SEQUENCE [LARGE SCALE GENOMIC DNA]</scope>
    <source>
        <strain evidence="9">JN3 / isolate v23.1.3 / race Av1-4-5-6-7-8</strain>
    </source>
</reference>
<dbReference type="InParanoid" id="E5A8I0"/>
<evidence type="ECO:0000256" key="6">
    <source>
        <dbReference type="SAM" id="SignalP"/>
    </source>
</evidence>
<keyword evidence="5" id="KW-0560">Oxidoreductase</keyword>
<feature type="signal peptide" evidence="6">
    <location>
        <begin position="1"/>
        <end position="17"/>
    </location>
</feature>
<dbReference type="InterPro" id="IPR006094">
    <property type="entry name" value="Oxid_FAD_bind_N"/>
</dbReference>
<evidence type="ECO:0000256" key="5">
    <source>
        <dbReference type="ARBA" id="ARBA00023002"/>
    </source>
</evidence>
<dbReference type="Pfam" id="PF08031">
    <property type="entry name" value="BBE"/>
    <property type="match status" value="1"/>
</dbReference>
<dbReference type="GO" id="GO:0071949">
    <property type="term" value="F:FAD binding"/>
    <property type="evidence" value="ECO:0007669"/>
    <property type="project" value="InterPro"/>
</dbReference>
<accession>E5A8I0</accession>
<dbReference type="OMA" id="AYGGFMQ"/>
<evidence type="ECO:0000256" key="2">
    <source>
        <dbReference type="ARBA" id="ARBA00005466"/>
    </source>
</evidence>
<dbReference type="eggNOG" id="ENOG502SH6Z">
    <property type="taxonomic scope" value="Eukaryota"/>
</dbReference>
<evidence type="ECO:0000313" key="8">
    <source>
        <dbReference type="EMBL" id="CBX99925.1"/>
    </source>
</evidence>
<sequence length="628" mass="69103">MFSVALYSVLFSQVVFGYNFPYESTQLQEADIGSNRDIAFGQPPDGDLPKCKNYPGYEGWPSVARWDAFNASLGGALLQGIPPAAVCYSGQYRDPAKCAIVRRRQGDALWAKEDPLIPFGQWQLDNPCPVPSANASPPLSECKLISFPAYVVNVSTVRDIQLAVNFARNNNIRLTIKNTGHDWIGRNTGGGALQVWVHRLKAFEYLPTIQIAEYEGQAARVGVALEQHEVYRNMGEANVTLLAPGSPTVGAYGGFMQGGGFSYVTSRYGLMADQVLALEVVTAEGRFVRADPEQNTDLFYAIRGGGPGNFGIVTSAIVKAYPPTTVARSDFGFQTEPSSGITTISVSNETFWKGISVYFSHNLRINDAKGIMWNTISTQAPSPNHLERTFTFTSRITKPGVPVEEMISLIAPLIKDLNDVGIPVKNPEPLFWKTYADFGTIPGGPTGGTSSMRFGSRLVPRFNLEGPNTEEFVQTMASIRLFVEEGGYGFHSVDYAPTYETAGYPGTSSAVSPHLRNAVMHMTGFDTSQYGPQLTDEQWKTSHARLDKYLQKWRDVTPGSGAYMNEADVEEPNFQESMYGSGYNRLLEIKKERDPWGLFYAVTAVGSEYWNVEGTRGLPTQQGRLCRV</sequence>
<keyword evidence="9" id="KW-1185">Reference proteome</keyword>
<dbReference type="SUPFAM" id="SSF56176">
    <property type="entry name" value="FAD-binding/transporter-associated domain-like"/>
    <property type="match status" value="1"/>
</dbReference>
<dbReference type="GO" id="GO:0016491">
    <property type="term" value="F:oxidoreductase activity"/>
    <property type="evidence" value="ECO:0007669"/>
    <property type="project" value="UniProtKB-KW"/>
</dbReference>
<dbReference type="AlphaFoldDB" id="E5A8I0"/>
<dbReference type="InterPro" id="IPR050416">
    <property type="entry name" value="FAD-linked_Oxidoreductase"/>
</dbReference>
<dbReference type="OrthoDB" id="415825at2759"/>
<feature type="chain" id="PRO_5003195161" evidence="6">
    <location>
        <begin position="18"/>
        <end position="628"/>
    </location>
</feature>
<organism evidence="9">
    <name type="scientific">Leptosphaeria maculans (strain JN3 / isolate v23.1.3 / race Av1-4-5-6-7-8)</name>
    <name type="common">Blackleg fungus</name>
    <name type="synonym">Phoma lingam</name>
    <dbReference type="NCBI Taxonomy" id="985895"/>
    <lineage>
        <taxon>Eukaryota</taxon>
        <taxon>Fungi</taxon>
        <taxon>Dikarya</taxon>
        <taxon>Ascomycota</taxon>
        <taxon>Pezizomycotina</taxon>
        <taxon>Dothideomycetes</taxon>
        <taxon>Pleosporomycetidae</taxon>
        <taxon>Pleosporales</taxon>
        <taxon>Pleosporineae</taxon>
        <taxon>Leptosphaeriaceae</taxon>
        <taxon>Plenodomus</taxon>
        <taxon>Plenodomus lingam/Leptosphaeria maculans species complex</taxon>
    </lineage>
</organism>
<keyword evidence="3" id="KW-0285">Flavoprotein</keyword>
<name>E5A8I0_LEPMJ</name>
<dbReference type="HOGENOM" id="CLU_018354_4_2_1"/>
<dbReference type="InterPro" id="IPR016169">
    <property type="entry name" value="FAD-bd_PCMH_sub2"/>
</dbReference>
<feature type="domain" description="FAD-binding PCMH-type" evidence="7">
    <location>
        <begin position="144"/>
        <end position="323"/>
    </location>
</feature>
<comment type="cofactor">
    <cofactor evidence="1">
        <name>FAD</name>
        <dbReference type="ChEBI" id="CHEBI:57692"/>
    </cofactor>
</comment>
<gene>
    <name evidence="8" type="ORF">LEMA_P075140.1</name>
</gene>
<evidence type="ECO:0000256" key="1">
    <source>
        <dbReference type="ARBA" id="ARBA00001974"/>
    </source>
</evidence>
<dbReference type="STRING" id="985895.E5A8I0"/>
<dbReference type="RefSeq" id="XP_003843404.1">
    <property type="nucleotide sequence ID" value="XM_003843356.1"/>
</dbReference>
<dbReference type="VEuPathDB" id="FungiDB:LEMA_P075140.1"/>
<keyword evidence="6" id="KW-0732">Signal</keyword>
<dbReference type="InterPro" id="IPR036318">
    <property type="entry name" value="FAD-bd_PCMH-like_sf"/>
</dbReference>
<dbReference type="InterPro" id="IPR016166">
    <property type="entry name" value="FAD-bd_PCMH"/>
</dbReference>
<dbReference type="GeneID" id="13292865"/>
<dbReference type="Pfam" id="PF01565">
    <property type="entry name" value="FAD_binding_4"/>
    <property type="match status" value="1"/>
</dbReference>
<comment type="similarity">
    <text evidence="2">Belongs to the oxygen-dependent FAD-linked oxidoreductase family.</text>
</comment>
<evidence type="ECO:0000259" key="7">
    <source>
        <dbReference type="PROSITE" id="PS51387"/>
    </source>
</evidence>
<evidence type="ECO:0000256" key="3">
    <source>
        <dbReference type="ARBA" id="ARBA00022630"/>
    </source>
</evidence>
<dbReference type="PANTHER" id="PTHR42973">
    <property type="entry name" value="BINDING OXIDOREDUCTASE, PUTATIVE (AFU_ORTHOLOGUE AFUA_1G17690)-RELATED"/>
    <property type="match status" value="1"/>
</dbReference>
<dbReference type="EMBL" id="FP929137">
    <property type="protein sequence ID" value="CBX99925.1"/>
    <property type="molecule type" value="Genomic_DNA"/>
</dbReference>
<dbReference type="Gene3D" id="3.30.465.10">
    <property type="match status" value="1"/>
</dbReference>
<dbReference type="PANTHER" id="PTHR42973:SF39">
    <property type="entry name" value="FAD-BINDING PCMH-TYPE DOMAIN-CONTAINING PROTEIN"/>
    <property type="match status" value="1"/>
</dbReference>
<dbReference type="InterPro" id="IPR012951">
    <property type="entry name" value="BBE"/>
</dbReference>
<keyword evidence="4" id="KW-0274">FAD</keyword>
<evidence type="ECO:0000313" key="9">
    <source>
        <dbReference type="Proteomes" id="UP000002668"/>
    </source>
</evidence>
<protein>
    <submittedName>
        <fullName evidence="8">Similar to FAD/FMN-containing isoamyl alcohol oxidase MreA</fullName>
    </submittedName>
</protein>
<evidence type="ECO:0000256" key="4">
    <source>
        <dbReference type="ARBA" id="ARBA00022827"/>
    </source>
</evidence>
<proteinExistence type="inferred from homology"/>